<dbReference type="EMBL" id="ODYU01006741">
    <property type="protein sequence ID" value="SOQ48868.1"/>
    <property type="molecule type" value="Genomic_DNA"/>
</dbReference>
<name>A0A2H1W730_SPOFR</name>
<dbReference type="Pfam" id="PF01569">
    <property type="entry name" value="PAP2"/>
    <property type="match status" value="1"/>
</dbReference>
<dbReference type="InterPro" id="IPR000326">
    <property type="entry name" value="PAP2/HPO"/>
</dbReference>
<reference evidence="8" key="1">
    <citation type="submission" date="2016-07" db="EMBL/GenBank/DDBJ databases">
        <authorList>
            <person name="Bretaudeau A."/>
        </authorList>
    </citation>
    <scope>NUCLEOTIDE SEQUENCE</scope>
    <source>
        <strain evidence="8">Rice</strain>
        <tissue evidence="8">Whole body</tissue>
    </source>
</reference>
<protein>
    <submittedName>
        <fullName evidence="8">SFRICE_007606</fullName>
    </submittedName>
</protein>
<dbReference type="InterPro" id="IPR036938">
    <property type="entry name" value="PAP2/HPO_sf"/>
</dbReference>
<dbReference type="PANTHER" id="PTHR10165:SF197">
    <property type="entry name" value="FI04477P-RELATED"/>
    <property type="match status" value="1"/>
</dbReference>
<dbReference type="PANTHER" id="PTHR10165">
    <property type="entry name" value="LIPID PHOSPHATE PHOSPHATASE"/>
    <property type="match status" value="1"/>
</dbReference>
<evidence type="ECO:0000313" key="8">
    <source>
        <dbReference type="EMBL" id="SOQ48868.1"/>
    </source>
</evidence>
<evidence type="ECO:0000256" key="1">
    <source>
        <dbReference type="ARBA" id="ARBA00004141"/>
    </source>
</evidence>
<evidence type="ECO:0000256" key="2">
    <source>
        <dbReference type="ARBA" id="ARBA00008816"/>
    </source>
</evidence>
<dbReference type="Gene3D" id="1.20.144.10">
    <property type="entry name" value="Phosphatidic acid phosphatase type 2/haloperoxidase"/>
    <property type="match status" value="1"/>
</dbReference>
<accession>A0A2H1W730</accession>
<feature type="transmembrane region" description="Helical" evidence="6">
    <location>
        <begin position="338"/>
        <end position="357"/>
    </location>
</feature>
<sequence>MEISIALASYEAYKWPLLTKGLFSHGERLSINHYACSMRVGNFKLIIRNFKPRFPHDVFLHLSSLVEWSQVQGVLGLIPGSCKILLGFFEKFSAVAWSLKLCPVYGNRFTPYYIGLVTHVVKIAFPILGLALWATPYRRGYDVNDMSIRLPYKNQMISVSALAGAGFAFIVCTILLVEIVRDKKGSGPGERFLSGSVMPGWVWESYRTIGVFAFGASCQQLTSDFAKYVIGRLRPHFYEVCRPFPTANSTANILGYINDYTCGGSDTAKIQEARLSFPSSHASFSMYCAVFFIFYIQVKGKWRGSKLLRHAIQYAVLIAAWFVGLSRVQDNMHHWSDVGAGFLIGATFASLVFIYVLKPKKYGLPVVWEEPPLPTNTLPRAVLSSMGSTR</sequence>
<dbReference type="SUPFAM" id="SSF48317">
    <property type="entry name" value="Acid phosphatase/Vanadium-dependent haloperoxidase"/>
    <property type="match status" value="1"/>
</dbReference>
<dbReference type="GO" id="GO:0007165">
    <property type="term" value="P:signal transduction"/>
    <property type="evidence" value="ECO:0007669"/>
    <property type="project" value="TreeGrafter"/>
</dbReference>
<feature type="transmembrane region" description="Helical" evidence="6">
    <location>
        <begin position="275"/>
        <end position="295"/>
    </location>
</feature>
<dbReference type="AlphaFoldDB" id="A0A2H1W730"/>
<dbReference type="GO" id="GO:0006644">
    <property type="term" value="P:phospholipid metabolic process"/>
    <property type="evidence" value="ECO:0007669"/>
    <property type="project" value="InterPro"/>
</dbReference>
<dbReference type="OrthoDB" id="8907274at2759"/>
<evidence type="ECO:0000256" key="3">
    <source>
        <dbReference type="ARBA" id="ARBA00022692"/>
    </source>
</evidence>
<dbReference type="GO" id="GO:0005886">
    <property type="term" value="C:plasma membrane"/>
    <property type="evidence" value="ECO:0007669"/>
    <property type="project" value="TreeGrafter"/>
</dbReference>
<comment type="subcellular location">
    <subcellularLocation>
        <location evidence="1">Membrane</location>
        <topology evidence="1">Multi-pass membrane protein</topology>
    </subcellularLocation>
</comment>
<feature type="transmembrane region" description="Helical" evidence="6">
    <location>
        <begin position="307"/>
        <end position="326"/>
    </location>
</feature>
<dbReference type="CDD" id="cd03384">
    <property type="entry name" value="PAP2_wunen"/>
    <property type="match status" value="1"/>
</dbReference>
<dbReference type="SMART" id="SM00014">
    <property type="entry name" value="acidPPc"/>
    <property type="match status" value="1"/>
</dbReference>
<organism evidence="8">
    <name type="scientific">Spodoptera frugiperda</name>
    <name type="common">Fall armyworm</name>
    <dbReference type="NCBI Taxonomy" id="7108"/>
    <lineage>
        <taxon>Eukaryota</taxon>
        <taxon>Metazoa</taxon>
        <taxon>Ecdysozoa</taxon>
        <taxon>Arthropoda</taxon>
        <taxon>Hexapoda</taxon>
        <taxon>Insecta</taxon>
        <taxon>Pterygota</taxon>
        <taxon>Neoptera</taxon>
        <taxon>Endopterygota</taxon>
        <taxon>Lepidoptera</taxon>
        <taxon>Glossata</taxon>
        <taxon>Ditrysia</taxon>
        <taxon>Noctuoidea</taxon>
        <taxon>Noctuidae</taxon>
        <taxon>Amphipyrinae</taxon>
        <taxon>Spodoptera</taxon>
    </lineage>
</organism>
<keyword evidence="5 6" id="KW-0472">Membrane</keyword>
<evidence type="ECO:0000259" key="7">
    <source>
        <dbReference type="SMART" id="SM00014"/>
    </source>
</evidence>
<feature type="transmembrane region" description="Helical" evidence="6">
    <location>
        <begin position="112"/>
        <end position="135"/>
    </location>
</feature>
<gene>
    <name evidence="8" type="ORF">SFRICE_007606</name>
</gene>
<dbReference type="InterPro" id="IPR043216">
    <property type="entry name" value="PAP-like"/>
</dbReference>
<dbReference type="GO" id="GO:0046839">
    <property type="term" value="P:phospholipid dephosphorylation"/>
    <property type="evidence" value="ECO:0007669"/>
    <property type="project" value="TreeGrafter"/>
</dbReference>
<dbReference type="GO" id="GO:0008195">
    <property type="term" value="F:phosphatidate phosphatase activity"/>
    <property type="evidence" value="ECO:0007669"/>
    <property type="project" value="TreeGrafter"/>
</dbReference>
<evidence type="ECO:0000256" key="4">
    <source>
        <dbReference type="ARBA" id="ARBA00022989"/>
    </source>
</evidence>
<comment type="similarity">
    <text evidence="2">Belongs to the PA-phosphatase related phosphoesterase family.</text>
</comment>
<evidence type="ECO:0000256" key="5">
    <source>
        <dbReference type="ARBA" id="ARBA00023136"/>
    </source>
</evidence>
<proteinExistence type="inferred from homology"/>
<keyword evidence="3 6" id="KW-0812">Transmembrane</keyword>
<feature type="domain" description="Phosphatidic acid phosphatase type 2/haloperoxidase" evidence="7">
    <location>
        <begin position="209"/>
        <end position="353"/>
    </location>
</feature>
<evidence type="ECO:0000256" key="6">
    <source>
        <dbReference type="SAM" id="Phobius"/>
    </source>
</evidence>
<feature type="transmembrane region" description="Helical" evidence="6">
    <location>
        <begin position="156"/>
        <end position="177"/>
    </location>
</feature>
<keyword evidence="4 6" id="KW-1133">Transmembrane helix</keyword>